<dbReference type="SUPFAM" id="SSF48024">
    <property type="entry name" value="N-terminal domain of DnaB helicase"/>
    <property type="match status" value="1"/>
</dbReference>
<protein>
    <submittedName>
        <fullName evidence="3">DNA helicase</fullName>
    </submittedName>
</protein>
<dbReference type="Proteomes" id="UP001609176">
    <property type="component" value="Unassembled WGS sequence"/>
</dbReference>
<accession>A0ABW7KU73</accession>
<proteinExistence type="predicted"/>
<evidence type="ECO:0000313" key="3">
    <source>
        <dbReference type="EMBL" id="MFH5245988.1"/>
    </source>
</evidence>
<reference evidence="4 5" key="1">
    <citation type="submission" date="2024-10" db="EMBL/GenBank/DDBJ databases">
        <authorList>
            <person name="Riesco R."/>
        </authorList>
    </citation>
    <scope>NUCLEOTIDE SEQUENCE [LARGE SCALE GENOMIC DNA]</scope>
    <source>
        <strain evidence="3 4">NCIMB 15448</strain>
        <strain evidence="2 5">NCIMB 15450</strain>
    </source>
</reference>
<dbReference type="InterPro" id="IPR036185">
    <property type="entry name" value="DNA_heli_DnaB-like_N_sf"/>
</dbReference>
<evidence type="ECO:0000313" key="4">
    <source>
        <dbReference type="Proteomes" id="UP001609176"/>
    </source>
</evidence>
<evidence type="ECO:0000256" key="1">
    <source>
        <dbReference type="SAM" id="MobiDB-lite"/>
    </source>
</evidence>
<dbReference type="RefSeq" id="WP_395126652.1">
    <property type="nucleotide sequence ID" value="NZ_JBIMSN010000025.1"/>
</dbReference>
<dbReference type="GO" id="GO:0004386">
    <property type="term" value="F:helicase activity"/>
    <property type="evidence" value="ECO:0007669"/>
    <property type="project" value="UniProtKB-KW"/>
</dbReference>
<dbReference type="Gene3D" id="1.10.860.10">
    <property type="entry name" value="DNAb Helicase, Chain A"/>
    <property type="match status" value="1"/>
</dbReference>
<keyword evidence="5" id="KW-1185">Reference proteome</keyword>
<sequence length="191" mass="20822">MVNTAAARSTDMCEPSKDADADLRPTDDVEALGLCALVWAAPEIARGIVDILVPNDFERSWYGSLFGIIAGLVRAERPHGARMVSSALARAGDAVVDGHRVEMLTRSLTDITTAGSLGYEANYYALEILAQSYRRGYVASAQALTQIAEEVPTDELFERMCVLGRERRAARERFEGAKTALSKMKEPEKAP</sequence>
<name>A0ABW7KU73_9NOCA</name>
<evidence type="ECO:0000313" key="2">
    <source>
        <dbReference type="EMBL" id="MFH5228212.1"/>
    </source>
</evidence>
<keyword evidence="3" id="KW-0067">ATP-binding</keyword>
<comment type="caution">
    <text evidence="3">The sequence shown here is derived from an EMBL/GenBank/DDBJ whole genome shotgun (WGS) entry which is preliminary data.</text>
</comment>
<gene>
    <name evidence="3" type="ORF">ACHIPV_29615</name>
    <name evidence="2" type="ORF">ACHIRB_06425</name>
</gene>
<keyword evidence="3" id="KW-0347">Helicase</keyword>
<keyword evidence="3" id="KW-0547">Nucleotide-binding</keyword>
<dbReference type="EMBL" id="JBIMSN010000025">
    <property type="protein sequence ID" value="MFH5228212.1"/>
    <property type="molecule type" value="Genomic_DNA"/>
</dbReference>
<dbReference type="InterPro" id="IPR016136">
    <property type="entry name" value="DNA_helicase_N/primase_C"/>
</dbReference>
<evidence type="ECO:0000313" key="5">
    <source>
        <dbReference type="Proteomes" id="UP001609219"/>
    </source>
</evidence>
<feature type="region of interest" description="Disordered" evidence="1">
    <location>
        <begin position="1"/>
        <end position="22"/>
    </location>
</feature>
<keyword evidence="3" id="KW-0378">Hydrolase</keyword>
<dbReference type="Proteomes" id="UP001609219">
    <property type="component" value="Unassembled WGS sequence"/>
</dbReference>
<organism evidence="3 4">
    <name type="scientific">Antrihabitans spumae</name>
    <dbReference type="NCBI Taxonomy" id="3373370"/>
    <lineage>
        <taxon>Bacteria</taxon>
        <taxon>Bacillati</taxon>
        <taxon>Actinomycetota</taxon>
        <taxon>Actinomycetes</taxon>
        <taxon>Mycobacteriales</taxon>
        <taxon>Nocardiaceae</taxon>
        <taxon>Antrihabitans</taxon>
    </lineage>
</organism>
<dbReference type="EMBL" id="JBIMSP010000119">
    <property type="protein sequence ID" value="MFH5245988.1"/>
    <property type="molecule type" value="Genomic_DNA"/>
</dbReference>